<dbReference type="RefSeq" id="WP_034243077.1">
    <property type="nucleotide sequence ID" value="NZ_BJYK01000001.1"/>
</dbReference>
<evidence type="ECO:0000313" key="5">
    <source>
        <dbReference type="EMBL" id="GEN78954.1"/>
    </source>
</evidence>
<accession>A0A511YUS9</accession>
<feature type="domain" description="ABC transporter" evidence="4">
    <location>
        <begin position="5"/>
        <end position="222"/>
    </location>
</feature>
<protein>
    <submittedName>
        <fullName evidence="5">Nitrate ABC transporter ATP-binding protein</fullName>
    </submittedName>
</protein>
<dbReference type="PANTHER" id="PTHR42788">
    <property type="entry name" value="TAURINE IMPORT ATP-BINDING PROTEIN-RELATED"/>
    <property type="match status" value="1"/>
</dbReference>
<keyword evidence="1" id="KW-0813">Transport</keyword>
<dbReference type="EMBL" id="BJYK01000001">
    <property type="protein sequence ID" value="GEN78954.1"/>
    <property type="molecule type" value="Genomic_DNA"/>
</dbReference>
<evidence type="ECO:0000313" key="6">
    <source>
        <dbReference type="Proteomes" id="UP000321484"/>
    </source>
</evidence>
<dbReference type="SMART" id="SM00382">
    <property type="entry name" value="AAA"/>
    <property type="match status" value="1"/>
</dbReference>
<comment type="caution">
    <text evidence="5">The sequence shown here is derived from an EMBL/GenBank/DDBJ whole genome shotgun (WGS) entry which is preliminary data.</text>
</comment>
<gene>
    <name evidence="5" type="ORF">AFE02nite_06880</name>
</gene>
<keyword evidence="2" id="KW-0547">Nucleotide-binding</keyword>
<organism evidence="5 6">
    <name type="scientific">Actinotalea fermentans</name>
    <dbReference type="NCBI Taxonomy" id="43671"/>
    <lineage>
        <taxon>Bacteria</taxon>
        <taxon>Bacillati</taxon>
        <taxon>Actinomycetota</taxon>
        <taxon>Actinomycetes</taxon>
        <taxon>Micrococcales</taxon>
        <taxon>Cellulomonadaceae</taxon>
        <taxon>Actinotalea</taxon>
    </lineage>
</organism>
<keyword evidence="3 5" id="KW-0067">ATP-binding</keyword>
<sequence length="234" mass="25336">MTAGAEISGLHKSYRLNDRTVPVLVGLDLVQRDGITVVVGPSGCGKTTLLRLVAGMERADAGVVRVRGTGRIGMVFQEPRLMPWLTAAQNVALGQRRGRCDTTALLALTGLAGFEDALPHQLSGGMQHRVALARALANGPSLILMDEPFAALDEQTREGMQDHLLEVQRTTGMNVLFVTHSLDEALYLGDRIVVLRGGRIAADHTVTRSSGRRTREPDDALARVIRTTTQREEP</sequence>
<dbReference type="Gene3D" id="3.40.50.300">
    <property type="entry name" value="P-loop containing nucleotide triphosphate hydrolases"/>
    <property type="match status" value="1"/>
</dbReference>
<proteinExistence type="predicted"/>
<dbReference type="OrthoDB" id="8773773at2"/>
<dbReference type="InterPro" id="IPR003593">
    <property type="entry name" value="AAA+_ATPase"/>
</dbReference>
<dbReference type="Pfam" id="PF00005">
    <property type="entry name" value="ABC_tran"/>
    <property type="match status" value="1"/>
</dbReference>
<evidence type="ECO:0000259" key="4">
    <source>
        <dbReference type="PROSITE" id="PS50893"/>
    </source>
</evidence>
<name>A0A511YUS9_9CELL</name>
<keyword evidence="6" id="KW-1185">Reference proteome</keyword>
<dbReference type="InterPro" id="IPR050166">
    <property type="entry name" value="ABC_transporter_ATP-bind"/>
</dbReference>
<dbReference type="GO" id="GO:0005524">
    <property type="term" value="F:ATP binding"/>
    <property type="evidence" value="ECO:0007669"/>
    <property type="project" value="UniProtKB-KW"/>
</dbReference>
<evidence type="ECO:0000256" key="1">
    <source>
        <dbReference type="ARBA" id="ARBA00022448"/>
    </source>
</evidence>
<dbReference type="PROSITE" id="PS50893">
    <property type="entry name" value="ABC_TRANSPORTER_2"/>
    <property type="match status" value="1"/>
</dbReference>
<dbReference type="PANTHER" id="PTHR42788:SF19">
    <property type="entry name" value="ALIPHATIC SULFONATES IMPORT ATP-BINDING PROTEIN SSUB 2"/>
    <property type="match status" value="1"/>
</dbReference>
<evidence type="ECO:0000256" key="3">
    <source>
        <dbReference type="ARBA" id="ARBA00022840"/>
    </source>
</evidence>
<dbReference type="CDD" id="cd03293">
    <property type="entry name" value="ABC_NrtD_SsuB_transporters"/>
    <property type="match status" value="1"/>
</dbReference>
<dbReference type="GO" id="GO:0016887">
    <property type="term" value="F:ATP hydrolysis activity"/>
    <property type="evidence" value="ECO:0007669"/>
    <property type="project" value="InterPro"/>
</dbReference>
<dbReference type="Proteomes" id="UP000321484">
    <property type="component" value="Unassembled WGS sequence"/>
</dbReference>
<reference evidence="5 6" key="1">
    <citation type="submission" date="2019-07" db="EMBL/GenBank/DDBJ databases">
        <title>Whole genome shotgun sequence of Actinotalea fermentans NBRC 105374.</title>
        <authorList>
            <person name="Hosoyama A."/>
            <person name="Uohara A."/>
            <person name="Ohji S."/>
            <person name="Ichikawa N."/>
        </authorList>
    </citation>
    <scope>NUCLEOTIDE SEQUENCE [LARGE SCALE GENOMIC DNA]</scope>
    <source>
        <strain evidence="5 6">NBRC 105374</strain>
    </source>
</reference>
<dbReference type="InterPro" id="IPR003439">
    <property type="entry name" value="ABC_transporter-like_ATP-bd"/>
</dbReference>
<evidence type="ECO:0000256" key="2">
    <source>
        <dbReference type="ARBA" id="ARBA00022741"/>
    </source>
</evidence>
<dbReference type="AlphaFoldDB" id="A0A511YUS9"/>
<dbReference type="SUPFAM" id="SSF52540">
    <property type="entry name" value="P-loop containing nucleoside triphosphate hydrolases"/>
    <property type="match status" value="1"/>
</dbReference>
<dbReference type="InterPro" id="IPR027417">
    <property type="entry name" value="P-loop_NTPase"/>
</dbReference>